<comment type="caution">
    <text evidence="2">The sequence shown here is derived from an EMBL/GenBank/DDBJ whole genome shotgun (WGS) entry which is preliminary data.</text>
</comment>
<gene>
    <name evidence="2" type="ORF">BDV95DRAFT_601621</name>
</gene>
<reference evidence="2 3" key="1">
    <citation type="submission" date="2020-01" db="EMBL/GenBank/DDBJ databases">
        <authorList>
            <consortium name="DOE Joint Genome Institute"/>
            <person name="Haridas S."/>
            <person name="Albert R."/>
            <person name="Binder M."/>
            <person name="Bloem J."/>
            <person name="Labutti K."/>
            <person name="Salamov A."/>
            <person name="Andreopoulos B."/>
            <person name="Baker S.E."/>
            <person name="Barry K."/>
            <person name="Bills G."/>
            <person name="Bluhm B.H."/>
            <person name="Cannon C."/>
            <person name="Castanera R."/>
            <person name="Culley D.E."/>
            <person name="Daum C."/>
            <person name="Ezra D."/>
            <person name="Gonzalez J.B."/>
            <person name="Henrissat B."/>
            <person name="Kuo A."/>
            <person name="Liang C."/>
            <person name="Lipzen A."/>
            <person name="Lutzoni F."/>
            <person name="Magnuson J."/>
            <person name="Mondo S."/>
            <person name="Nolan M."/>
            <person name="Ohm R."/>
            <person name="Pangilinan J."/>
            <person name="Park H.-J.H."/>
            <person name="Ramirez L."/>
            <person name="Alfaro M."/>
            <person name="Sun H."/>
            <person name="Tritt A."/>
            <person name="Yoshinaga Y."/>
            <person name="Zwiers L.-H.L."/>
            <person name="Turgeon B.G."/>
            <person name="Goodwin S.B."/>
            <person name="Spatafora J.W."/>
            <person name="Crous P.W."/>
            <person name="Grigoriev I.V."/>
        </authorList>
    </citation>
    <scope>NUCLEOTIDE SEQUENCE [LARGE SCALE GENOMIC DNA]</scope>
    <source>
        <strain evidence="2 3">CBS 611.86</strain>
    </source>
</reference>
<dbReference type="EMBL" id="JAADJZ010000002">
    <property type="protein sequence ID" value="KAF2877205.1"/>
    <property type="molecule type" value="Genomic_DNA"/>
</dbReference>
<evidence type="ECO:0000256" key="1">
    <source>
        <dbReference type="SAM" id="MobiDB-lite"/>
    </source>
</evidence>
<keyword evidence="3" id="KW-1185">Reference proteome</keyword>
<protein>
    <submittedName>
        <fullName evidence="2">Uncharacterized protein</fullName>
    </submittedName>
</protein>
<evidence type="ECO:0000313" key="2">
    <source>
        <dbReference type="EMBL" id="KAF2877205.1"/>
    </source>
</evidence>
<proteinExistence type="predicted"/>
<name>A0A7C8MX94_9PLEO</name>
<evidence type="ECO:0000313" key="3">
    <source>
        <dbReference type="Proteomes" id="UP000481861"/>
    </source>
</evidence>
<dbReference type="Proteomes" id="UP000481861">
    <property type="component" value="Unassembled WGS sequence"/>
</dbReference>
<dbReference type="OrthoDB" id="3774289at2759"/>
<organism evidence="2 3">
    <name type="scientific">Massariosphaeria phaeospora</name>
    <dbReference type="NCBI Taxonomy" id="100035"/>
    <lineage>
        <taxon>Eukaryota</taxon>
        <taxon>Fungi</taxon>
        <taxon>Dikarya</taxon>
        <taxon>Ascomycota</taxon>
        <taxon>Pezizomycotina</taxon>
        <taxon>Dothideomycetes</taxon>
        <taxon>Pleosporomycetidae</taxon>
        <taxon>Pleosporales</taxon>
        <taxon>Pleosporales incertae sedis</taxon>
        <taxon>Massariosphaeria</taxon>
    </lineage>
</organism>
<dbReference type="AlphaFoldDB" id="A0A7C8MX94"/>
<accession>A0A7C8MX94</accession>
<sequence>MHRAYRTRANLPGASRQQVINPDLDPSKIVAAVQHAALTKETNARVDYARCQELLETVRRSVKTAMRSADDEQPEWQEQVLDPIVETFDVHTGIVTQEEEADFILLLSTTVLLGYEILRQRAGNPSDGDEDFIIASLVEYFREAKARDYTAAAVEAEYKRVGKADLSLNNLNALWRLSGLISTARLSLEGEDEPYGTLSERPQDKSPAKESPVLQEENLDDTLSTQCSKISIEDEALDWPLRLAKAKSSASLATVKSSASLASPKTVKSARSPATVKSSTSLASVLSPSTTPYYRNVQLQFFSKPGRTHTMNSVNSIRVRNDTFVIETCVRVSMRVEEGTTISDIPGELDSVTVKRPGGTGCELAATVVIPPGFKYDIADIISVGEDADVAD</sequence>
<feature type="region of interest" description="Disordered" evidence="1">
    <location>
        <begin position="192"/>
        <end position="222"/>
    </location>
</feature>